<dbReference type="AlphaFoldDB" id="A0A6I2GKS1"/>
<dbReference type="RefSeq" id="WP_153864113.1">
    <property type="nucleotide sequence ID" value="NZ_WJQS01000015.1"/>
</dbReference>
<dbReference type="InterPro" id="IPR010718">
    <property type="entry name" value="DUF1294"/>
</dbReference>
<keyword evidence="3" id="KW-1185">Reference proteome</keyword>
<dbReference type="Pfam" id="PF06961">
    <property type="entry name" value="DUF1294"/>
    <property type="match status" value="1"/>
</dbReference>
<dbReference type="Proteomes" id="UP000430975">
    <property type="component" value="Unassembled WGS sequence"/>
</dbReference>
<organism evidence="2 3">
    <name type="scientific">Fundicoccus ignavus</name>
    <dbReference type="NCBI Taxonomy" id="2664442"/>
    <lineage>
        <taxon>Bacteria</taxon>
        <taxon>Bacillati</taxon>
        <taxon>Bacillota</taxon>
        <taxon>Bacilli</taxon>
        <taxon>Lactobacillales</taxon>
        <taxon>Aerococcaceae</taxon>
        <taxon>Fundicoccus</taxon>
    </lineage>
</organism>
<sequence>MSQQAIILMILVLVIVLLNIHSFYLFYKDKQLSKTGAYRISEKRLLSSSLLLGGIGALWAMRSFRHKTKHAKFIWLVPLSAVITTVVVVCLLFPILQELKLQVLV</sequence>
<keyword evidence="1" id="KW-0812">Transmembrane</keyword>
<comment type="caution">
    <text evidence="2">The sequence shown here is derived from an EMBL/GenBank/DDBJ whole genome shotgun (WGS) entry which is preliminary data.</text>
</comment>
<feature type="transmembrane region" description="Helical" evidence="1">
    <location>
        <begin position="7"/>
        <end position="25"/>
    </location>
</feature>
<name>A0A6I2GKS1_9LACT</name>
<keyword evidence="1" id="KW-1133">Transmembrane helix</keyword>
<evidence type="ECO:0000313" key="3">
    <source>
        <dbReference type="Proteomes" id="UP000430975"/>
    </source>
</evidence>
<evidence type="ECO:0000256" key="1">
    <source>
        <dbReference type="SAM" id="Phobius"/>
    </source>
</evidence>
<accession>A0A6I2GKS1</accession>
<proteinExistence type="predicted"/>
<keyword evidence="1" id="KW-0472">Membrane</keyword>
<dbReference type="EMBL" id="WJQS01000015">
    <property type="protein sequence ID" value="MRI86452.1"/>
    <property type="molecule type" value="Genomic_DNA"/>
</dbReference>
<reference evidence="2 3" key="1">
    <citation type="submission" date="2019-11" db="EMBL/GenBank/DDBJ databases">
        <title>Characterisation of Fundicoccus ignavus gen. nov. sp. nov., a novel genus of the family Aerococcaceae isolated from bulk tank milk.</title>
        <authorList>
            <person name="Siebert A."/>
            <person name="Huptas C."/>
            <person name="Wenning M."/>
            <person name="Scherer S."/>
            <person name="Doll E.V."/>
        </authorList>
    </citation>
    <scope>NUCLEOTIDE SEQUENCE [LARGE SCALE GENOMIC DNA]</scope>
    <source>
        <strain evidence="2 3">WS4759</strain>
    </source>
</reference>
<feature type="transmembrane region" description="Helical" evidence="1">
    <location>
        <begin position="73"/>
        <end position="96"/>
    </location>
</feature>
<protein>
    <submittedName>
        <fullName evidence="2">DUF1294 domain-containing protein</fullName>
    </submittedName>
</protein>
<gene>
    <name evidence="2" type="ORF">GIY09_11410</name>
</gene>
<evidence type="ECO:0000313" key="2">
    <source>
        <dbReference type="EMBL" id="MRI86452.1"/>
    </source>
</evidence>